<name>A0A2T0K385_9ACTN</name>
<evidence type="ECO:0000313" key="2">
    <source>
        <dbReference type="EMBL" id="PRX17322.1"/>
    </source>
</evidence>
<protein>
    <submittedName>
        <fullName evidence="2">ClpA/ClpB-like protein</fullName>
    </submittedName>
</protein>
<evidence type="ECO:0000313" key="3">
    <source>
        <dbReference type="Proteomes" id="UP000239415"/>
    </source>
</evidence>
<gene>
    <name evidence="2" type="ORF">CLV67_11698</name>
</gene>
<dbReference type="AlphaFoldDB" id="A0A2T0K385"/>
<accession>A0A2T0K385</accession>
<dbReference type="RefSeq" id="WP_106325430.1">
    <property type="nucleotide sequence ID" value="NZ_BOMO01000149.1"/>
</dbReference>
<proteinExistence type="predicted"/>
<dbReference type="InterPro" id="IPR036628">
    <property type="entry name" value="Clp_N_dom_sf"/>
</dbReference>
<feature type="region of interest" description="Disordered" evidence="1">
    <location>
        <begin position="131"/>
        <end position="157"/>
    </location>
</feature>
<keyword evidence="3" id="KW-1185">Reference proteome</keyword>
<sequence>MPLELNPDIRTATALDFADNFGDEISTAHLLAGLITAAPAVARIADAYDLTPTVAAHVVRRLDDHWDGPDGTAPAEPGPVLPKSLALTGGAAAALRQAALLAGERECRPEMLFAAILEDDQARASATLRTCGIDPGPARRAAGDGRTPPRRDPVDEDLRPVRDRMIGRERFRGAGLRAFLFQKIFPAPFPYAITPTLWARLESEQIARQRGGARRSEDVLIAMLATYRVASFYPHLTVDVADQYDGSRGLAEAGLDHRILTQTAARLDLGTDAVDVKTLMSRDDWPQTTGGLLARLTAHDDTRSARLLRELGVR</sequence>
<evidence type="ECO:0000256" key="1">
    <source>
        <dbReference type="SAM" id="MobiDB-lite"/>
    </source>
</evidence>
<reference evidence="2 3" key="1">
    <citation type="submission" date="2018-03" db="EMBL/GenBank/DDBJ databases">
        <title>Genomic Encyclopedia of Archaeal and Bacterial Type Strains, Phase II (KMG-II): from individual species to whole genera.</title>
        <authorList>
            <person name="Goeker M."/>
        </authorList>
    </citation>
    <scope>NUCLEOTIDE SEQUENCE [LARGE SCALE GENOMIC DNA]</scope>
    <source>
        <strain evidence="2 3">DSM 43146</strain>
    </source>
</reference>
<comment type="caution">
    <text evidence="2">The sequence shown here is derived from an EMBL/GenBank/DDBJ whole genome shotgun (WGS) entry which is preliminary data.</text>
</comment>
<organism evidence="2 3">
    <name type="scientific">Actinoplanes italicus</name>
    <dbReference type="NCBI Taxonomy" id="113567"/>
    <lineage>
        <taxon>Bacteria</taxon>
        <taxon>Bacillati</taxon>
        <taxon>Actinomycetota</taxon>
        <taxon>Actinomycetes</taxon>
        <taxon>Micromonosporales</taxon>
        <taxon>Micromonosporaceae</taxon>
        <taxon>Actinoplanes</taxon>
    </lineage>
</organism>
<dbReference type="Gene3D" id="1.10.1780.10">
    <property type="entry name" value="Clp, N-terminal domain"/>
    <property type="match status" value="1"/>
</dbReference>
<feature type="compositionally biased region" description="Basic and acidic residues" evidence="1">
    <location>
        <begin position="141"/>
        <end position="157"/>
    </location>
</feature>
<dbReference type="OrthoDB" id="3287727at2"/>
<dbReference type="EMBL" id="PVMZ01000016">
    <property type="protein sequence ID" value="PRX17322.1"/>
    <property type="molecule type" value="Genomic_DNA"/>
</dbReference>
<dbReference type="Proteomes" id="UP000239415">
    <property type="component" value="Unassembled WGS sequence"/>
</dbReference>